<dbReference type="Proteomes" id="UP000434052">
    <property type="component" value="Unassembled WGS sequence"/>
</dbReference>
<evidence type="ECO:0000259" key="3">
    <source>
        <dbReference type="Pfam" id="PF00582"/>
    </source>
</evidence>
<dbReference type="OrthoDB" id="5431433at2"/>
<reference evidence="4 7" key="2">
    <citation type="submission" date="2019-04" db="EMBL/GenBank/DDBJ databases">
        <title>Isolation and culture of sulfate reducing bacteria from the cold seep of the South China Sea.</title>
        <authorList>
            <person name="Sun C."/>
            <person name="Liu R."/>
        </authorList>
    </citation>
    <scope>NUCLEOTIDE SEQUENCE [LARGE SCALE GENOMIC DNA]</scope>
    <source>
        <strain evidence="4 7">CS1</strain>
    </source>
</reference>
<dbReference type="AlphaFoldDB" id="A0A6P1ZG32"/>
<dbReference type="Proteomes" id="UP000503251">
    <property type="component" value="Chromosome"/>
</dbReference>
<dbReference type="EMBL" id="QMIF01000009">
    <property type="protein sequence ID" value="TVM32875.1"/>
    <property type="molecule type" value="Genomic_DNA"/>
</dbReference>
<dbReference type="EMBL" id="CP039543">
    <property type="protein sequence ID" value="QJT09382.1"/>
    <property type="molecule type" value="Genomic_DNA"/>
</dbReference>
<accession>A0A6P1ZG32</accession>
<dbReference type="CDD" id="cd00293">
    <property type="entry name" value="USP-like"/>
    <property type="match status" value="1"/>
</dbReference>
<keyword evidence="2" id="KW-0963">Cytoplasm</keyword>
<dbReference type="PANTHER" id="PTHR46268">
    <property type="entry name" value="STRESS RESPONSE PROTEIN NHAX"/>
    <property type="match status" value="1"/>
</dbReference>
<reference evidence="5 6" key="1">
    <citation type="submission" date="2018-06" db="EMBL/GenBank/DDBJ databases">
        <title>Complete genome of Desulfovibrio marinus P48SEP.</title>
        <authorList>
            <person name="Crispim J.S."/>
            <person name="Vidigal P.M.P."/>
            <person name="Silva L.C.F."/>
            <person name="Araujo L.C."/>
            <person name="Laguardia C.N."/>
            <person name="Dias R.S."/>
            <person name="Sousa M.P."/>
            <person name="Paula S.O."/>
            <person name="Silva C."/>
        </authorList>
    </citation>
    <scope>NUCLEOTIDE SEQUENCE [LARGE SCALE GENOMIC DNA]</scope>
    <source>
        <strain evidence="5 6">P48SEP</strain>
    </source>
</reference>
<feature type="domain" description="UspA" evidence="3">
    <location>
        <begin position="4"/>
        <end position="145"/>
    </location>
</feature>
<comment type="similarity">
    <text evidence="1 2">Belongs to the universal stress protein A family.</text>
</comment>
<evidence type="ECO:0000313" key="6">
    <source>
        <dbReference type="Proteomes" id="UP000434052"/>
    </source>
</evidence>
<gene>
    <name evidence="5" type="ORF">DQK91_14310</name>
    <name evidence="4" type="ORF">E8L03_10710</name>
</gene>
<comment type="subcellular location">
    <subcellularLocation>
        <location evidence="2">Cytoplasm</location>
    </subcellularLocation>
</comment>
<dbReference type="InterPro" id="IPR006015">
    <property type="entry name" value="Universal_stress_UspA"/>
</dbReference>
<evidence type="ECO:0000313" key="4">
    <source>
        <dbReference type="EMBL" id="QJT09382.1"/>
    </source>
</evidence>
<dbReference type="PIRSF" id="PIRSF006276">
    <property type="entry name" value="UspA"/>
    <property type="match status" value="1"/>
</dbReference>
<evidence type="ECO:0000256" key="2">
    <source>
        <dbReference type="PIRNR" id="PIRNR006276"/>
    </source>
</evidence>
<sequence length="149" mass="16005">MSDIKTILCPIDLSPASVPVAAAALTMAEAFNARLIPLFVAPSYERYHILQVDENETNRFAQSVIEGAQRTMAEFVDANLKSDRVATARVVGGYPADTILDIAHQENADIIVMGTHGHTGIQRLLLGSVAEKVVRSSPVPVLTVRPAEA</sequence>
<evidence type="ECO:0000256" key="1">
    <source>
        <dbReference type="ARBA" id="ARBA00008791"/>
    </source>
</evidence>
<dbReference type="GO" id="GO:0005737">
    <property type="term" value="C:cytoplasm"/>
    <property type="evidence" value="ECO:0007669"/>
    <property type="project" value="UniProtKB-SubCell"/>
</dbReference>
<dbReference type="Gene3D" id="3.40.50.620">
    <property type="entry name" value="HUPs"/>
    <property type="match status" value="1"/>
</dbReference>
<organism evidence="5 6">
    <name type="scientific">Oceanidesulfovibrio marinus</name>
    <dbReference type="NCBI Taxonomy" id="370038"/>
    <lineage>
        <taxon>Bacteria</taxon>
        <taxon>Pseudomonadati</taxon>
        <taxon>Thermodesulfobacteriota</taxon>
        <taxon>Desulfovibrionia</taxon>
        <taxon>Desulfovibrionales</taxon>
        <taxon>Desulfovibrionaceae</taxon>
        <taxon>Oceanidesulfovibrio</taxon>
    </lineage>
</organism>
<dbReference type="SUPFAM" id="SSF52402">
    <property type="entry name" value="Adenine nucleotide alpha hydrolases-like"/>
    <property type="match status" value="1"/>
</dbReference>
<name>A0A6P1ZG32_9BACT</name>
<dbReference type="RefSeq" id="WP_144306055.1">
    <property type="nucleotide sequence ID" value="NZ_CP039543.1"/>
</dbReference>
<protein>
    <recommendedName>
        <fullName evidence="2">Universal stress protein</fullName>
    </recommendedName>
</protein>
<evidence type="ECO:0000313" key="5">
    <source>
        <dbReference type="EMBL" id="TVM32875.1"/>
    </source>
</evidence>
<dbReference type="PANTHER" id="PTHR46268:SF6">
    <property type="entry name" value="UNIVERSAL STRESS PROTEIN UP12"/>
    <property type="match status" value="1"/>
</dbReference>
<keyword evidence="7" id="KW-1185">Reference proteome</keyword>
<dbReference type="InterPro" id="IPR014729">
    <property type="entry name" value="Rossmann-like_a/b/a_fold"/>
</dbReference>
<dbReference type="Pfam" id="PF00582">
    <property type="entry name" value="Usp"/>
    <property type="match status" value="1"/>
</dbReference>
<dbReference type="InterPro" id="IPR006016">
    <property type="entry name" value="UspA"/>
</dbReference>
<evidence type="ECO:0000313" key="7">
    <source>
        <dbReference type="Proteomes" id="UP000503251"/>
    </source>
</evidence>
<proteinExistence type="inferred from homology"/>
<dbReference type="PRINTS" id="PR01438">
    <property type="entry name" value="UNVRSLSTRESS"/>
</dbReference>